<dbReference type="PANTHER" id="PTHR46472:SF1">
    <property type="entry name" value="NUCLEOREDOXIN"/>
    <property type="match status" value="1"/>
</dbReference>
<evidence type="ECO:0000259" key="2">
    <source>
        <dbReference type="Pfam" id="PF13905"/>
    </source>
</evidence>
<dbReference type="Gene3D" id="3.40.30.10">
    <property type="entry name" value="Glutaredoxin"/>
    <property type="match status" value="2"/>
</dbReference>
<keyword evidence="4" id="KW-1185">Reference proteome</keyword>
<dbReference type="Pfam" id="PF13905">
    <property type="entry name" value="Thioredoxin_8"/>
    <property type="match status" value="2"/>
</dbReference>
<name>A0AAE0G972_9CHLO</name>
<feature type="domain" description="Thioredoxin-like fold" evidence="2">
    <location>
        <begin position="139"/>
        <end position="208"/>
    </location>
</feature>
<evidence type="ECO:0000313" key="3">
    <source>
        <dbReference type="EMBL" id="KAK3274000.1"/>
    </source>
</evidence>
<feature type="region of interest" description="Disordered" evidence="1">
    <location>
        <begin position="275"/>
        <end position="299"/>
    </location>
</feature>
<dbReference type="Proteomes" id="UP001190700">
    <property type="component" value="Unassembled WGS sequence"/>
</dbReference>
<dbReference type="EMBL" id="LGRX02008039">
    <property type="protein sequence ID" value="KAK3274000.1"/>
    <property type="molecule type" value="Genomic_DNA"/>
</dbReference>
<dbReference type="AlphaFoldDB" id="A0AAE0G972"/>
<organism evidence="3 4">
    <name type="scientific">Cymbomonas tetramitiformis</name>
    <dbReference type="NCBI Taxonomy" id="36881"/>
    <lineage>
        <taxon>Eukaryota</taxon>
        <taxon>Viridiplantae</taxon>
        <taxon>Chlorophyta</taxon>
        <taxon>Pyramimonadophyceae</taxon>
        <taxon>Pyramimonadales</taxon>
        <taxon>Pyramimonadaceae</taxon>
        <taxon>Cymbomonas</taxon>
    </lineage>
</organism>
<dbReference type="PANTHER" id="PTHR46472">
    <property type="entry name" value="NUCLEOREDOXIN"/>
    <property type="match status" value="1"/>
</dbReference>
<reference evidence="3 4" key="1">
    <citation type="journal article" date="2015" name="Genome Biol. Evol.">
        <title>Comparative Genomics of a Bacterivorous Green Alga Reveals Evolutionary Causalities and Consequences of Phago-Mixotrophic Mode of Nutrition.</title>
        <authorList>
            <person name="Burns J.A."/>
            <person name="Paasch A."/>
            <person name="Narechania A."/>
            <person name="Kim E."/>
        </authorList>
    </citation>
    <scope>NUCLEOTIDE SEQUENCE [LARGE SCALE GENOMIC DNA]</scope>
    <source>
        <strain evidence="3 4">PLY_AMNH</strain>
    </source>
</reference>
<dbReference type="GO" id="GO:0031397">
    <property type="term" value="P:negative regulation of protein ubiquitination"/>
    <property type="evidence" value="ECO:0007669"/>
    <property type="project" value="TreeGrafter"/>
</dbReference>
<comment type="caution">
    <text evidence="3">The sequence shown here is derived from an EMBL/GenBank/DDBJ whole genome shotgun (WGS) entry which is preliminary data.</text>
</comment>
<dbReference type="GO" id="GO:0004791">
    <property type="term" value="F:thioredoxin-disulfide reductase (NADPH) activity"/>
    <property type="evidence" value="ECO:0007669"/>
    <property type="project" value="TreeGrafter"/>
</dbReference>
<evidence type="ECO:0000313" key="4">
    <source>
        <dbReference type="Proteomes" id="UP001190700"/>
    </source>
</evidence>
<sequence>MELSELLGDELLKQDARVSTDTLRGKLIGVWVSANTCETCTSQLPHVLQRYPDIQASGDDFEMVFLSDDETQADFDDHYGEMPWLAVPYEDRARISSFANTYQEPGYSFRFSLLIFNDKGELVTKAGEEVDLNAVLSAGKYVGLCFSFYENEACRAFVADLVKVYERLQEEEKPLEIIFVLTAGKGNGMEYDPELPFFALPFSQRERADRLREKVFELPGYLEFMMLSPELEVINRASRSRIVNDPEGKDFPWFMQGSPKALQYVADQKAAAEEAEGAKLQREREAAASWDTPPAERSEGERVPLLGCVNDEEYLAALRHCEDGGEKYYDNAFPPSREYFVGAQPMATGMRGDGTNSVDWDSLGWVRAS</sequence>
<accession>A0AAE0G972</accession>
<dbReference type="InterPro" id="IPR012336">
    <property type="entry name" value="Thioredoxin-like_fold"/>
</dbReference>
<proteinExistence type="predicted"/>
<gene>
    <name evidence="3" type="ORF">CYMTET_17793</name>
</gene>
<dbReference type="GO" id="GO:0005634">
    <property type="term" value="C:nucleus"/>
    <property type="evidence" value="ECO:0007669"/>
    <property type="project" value="TreeGrafter"/>
</dbReference>
<evidence type="ECO:0000256" key="1">
    <source>
        <dbReference type="SAM" id="MobiDB-lite"/>
    </source>
</evidence>
<dbReference type="InterPro" id="IPR036249">
    <property type="entry name" value="Thioredoxin-like_sf"/>
</dbReference>
<feature type="compositionally biased region" description="Basic and acidic residues" evidence="1">
    <location>
        <begin position="275"/>
        <end position="286"/>
    </location>
</feature>
<dbReference type="GO" id="GO:0030178">
    <property type="term" value="P:negative regulation of Wnt signaling pathway"/>
    <property type="evidence" value="ECO:0007669"/>
    <property type="project" value="TreeGrafter"/>
</dbReference>
<protein>
    <recommendedName>
        <fullName evidence="2">Thioredoxin-like fold domain-containing protein</fullName>
    </recommendedName>
</protein>
<dbReference type="SUPFAM" id="SSF52833">
    <property type="entry name" value="Thioredoxin-like"/>
    <property type="match status" value="1"/>
</dbReference>
<feature type="domain" description="Thioredoxin-like fold" evidence="2">
    <location>
        <begin position="25"/>
        <end position="102"/>
    </location>
</feature>